<keyword evidence="3" id="KW-0238">DNA-binding</keyword>
<dbReference type="InterPro" id="IPR052021">
    <property type="entry name" value="Type-I_RS_S_subunit"/>
</dbReference>
<dbReference type="PANTHER" id="PTHR30408:SF12">
    <property type="entry name" value="TYPE I RESTRICTION ENZYME MJAVIII SPECIFICITY SUBUNIT"/>
    <property type="match status" value="1"/>
</dbReference>
<evidence type="ECO:0000256" key="3">
    <source>
        <dbReference type="ARBA" id="ARBA00023125"/>
    </source>
</evidence>
<dbReference type="GO" id="GO:0009307">
    <property type="term" value="P:DNA restriction-modification system"/>
    <property type="evidence" value="ECO:0007669"/>
    <property type="project" value="UniProtKB-KW"/>
</dbReference>
<evidence type="ECO:0000313" key="6">
    <source>
        <dbReference type="Proteomes" id="UP000254919"/>
    </source>
</evidence>
<proteinExistence type="inferred from homology"/>
<dbReference type="CDD" id="cd17256">
    <property type="entry name" value="RMtype1_S_EcoJA65PI-TRD1-CR1_like"/>
    <property type="match status" value="1"/>
</dbReference>
<dbReference type="Proteomes" id="UP000254919">
    <property type="component" value="Unassembled WGS sequence"/>
</dbReference>
<organism evidence="5 6">
    <name type="scientific">Roseomonas mucosa</name>
    <dbReference type="NCBI Taxonomy" id="207340"/>
    <lineage>
        <taxon>Bacteria</taxon>
        <taxon>Pseudomonadati</taxon>
        <taxon>Pseudomonadota</taxon>
        <taxon>Alphaproteobacteria</taxon>
        <taxon>Acetobacterales</taxon>
        <taxon>Roseomonadaceae</taxon>
        <taxon>Roseomonas</taxon>
    </lineage>
</organism>
<dbReference type="InterPro" id="IPR044946">
    <property type="entry name" value="Restrct_endonuc_typeI_TRD_sf"/>
</dbReference>
<evidence type="ECO:0000313" key="5">
    <source>
        <dbReference type="EMBL" id="SUE95681.1"/>
    </source>
</evidence>
<dbReference type="Gene3D" id="1.10.287.1120">
    <property type="entry name" value="Bipartite methylase S protein"/>
    <property type="match status" value="1"/>
</dbReference>
<keyword evidence="2" id="KW-0680">Restriction system</keyword>
<dbReference type="RefSeq" id="WP_027297338.1">
    <property type="nucleotide sequence ID" value="NZ_CBCSHT010000086.1"/>
</dbReference>
<dbReference type="SUPFAM" id="SSF116734">
    <property type="entry name" value="DNA methylase specificity domain"/>
    <property type="match status" value="2"/>
</dbReference>
<evidence type="ECO:0000256" key="1">
    <source>
        <dbReference type="ARBA" id="ARBA00010923"/>
    </source>
</evidence>
<protein>
    <submittedName>
        <fullName evidence="5">Type I restriction enzyme EcoKI specificity protein</fullName>
    </submittedName>
</protein>
<feature type="domain" description="Type I restriction modification DNA specificity" evidence="4">
    <location>
        <begin position="239"/>
        <end position="404"/>
    </location>
</feature>
<comment type="similarity">
    <text evidence="1">Belongs to the type-I restriction system S methylase family.</text>
</comment>
<dbReference type="Pfam" id="PF01420">
    <property type="entry name" value="Methylase_S"/>
    <property type="match status" value="1"/>
</dbReference>
<evidence type="ECO:0000256" key="2">
    <source>
        <dbReference type="ARBA" id="ARBA00022747"/>
    </source>
</evidence>
<name>A0A379PPB8_9PROT</name>
<dbReference type="EMBL" id="UGVN01000003">
    <property type="protein sequence ID" value="SUE95681.1"/>
    <property type="molecule type" value="Genomic_DNA"/>
</dbReference>
<dbReference type="InterPro" id="IPR000055">
    <property type="entry name" value="Restrct_endonuc_typeI_TRD"/>
</dbReference>
<reference evidence="5 6" key="1">
    <citation type="submission" date="2018-06" db="EMBL/GenBank/DDBJ databases">
        <authorList>
            <consortium name="Pathogen Informatics"/>
            <person name="Doyle S."/>
        </authorList>
    </citation>
    <scope>NUCLEOTIDE SEQUENCE [LARGE SCALE GENOMIC DNA]</scope>
    <source>
        <strain evidence="5 6">NCTC13291</strain>
    </source>
</reference>
<dbReference type="PANTHER" id="PTHR30408">
    <property type="entry name" value="TYPE-1 RESTRICTION ENZYME ECOKI SPECIFICITY PROTEIN"/>
    <property type="match status" value="1"/>
</dbReference>
<evidence type="ECO:0000259" key="4">
    <source>
        <dbReference type="Pfam" id="PF01420"/>
    </source>
</evidence>
<dbReference type="Gene3D" id="3.90.220.20">
    <property type="entry name" value="DNA methylase specificity domains"/>
    <property type="match status" value="2"/>
</dbReference>
<dbReference type="GeneID" id="99631731"/>
<sequence length="450" mass="48465">MTFPAYPEYRESGISAMGNIPRHWAVISFKRAATISYGLGQPPEYHLDGTRFLRATNVKRGELSTEGLVYVDEAALPESRVTRLALGDIVVVRSGAYTGDSAIVTADWVGAIAGFDMAVRMKPGIAPAFAAAALLSKYMLEAQINLLRLRAAQPHLNAEELGNLLFVLPPPAEQSAIAAFLDRETGKIDALVAEQERLIALLKEKRQAVISQAVTKGLDPNVPMKDSGVEWLGEVPAHWEVKRLKHLILPGTSISYGIVQPGDAQDEGVPFIQTTNMTSASFDLDSLQKTTAEIAAAYPRTCLEGGEVILGIRASIGSCHVVHKELHGVNLSRGVARIVSNGTVTSEFLVAFLRSKSATEYWALMRQGSTFNEVSIETVKEITIPMPPVGEQTAIIAFLTEASSIVDALTAEAERAVTLFRERRAALISAAVTGKIDVRDLAAEHPAEAA</sequence>
<accession>A0A379PPB8</accession>
<dbReference type="GO" id="GO:0003677">
    <property type="term" value="F:DNA binding"/>
    <property type="evidence" value="ECO:0007669"/>
    <property type="project" value="UniProtKB-KW"/>
</dbReference>
<gene>
    <name evidence="5" type="primary">hsdS</name>
    <name evidence="5" type="ORF">NCTC13291_04569</name>
</gene>
<dbReference type="AlphaFoldDB" id="A0A379PPB8"/>